<name>A0A174FK31_9ACTN</name>
<dbReference type="GO" id="GO:0016740">
    <property type="term" value="F:transferase activity"/>
    <property type="evidence" value="ECO:0007669"/>
    <property type="project" value="UniProtKB-KW"/>
</dbReference>
<sequence length="367" mass="40857">MKVSCITRHAISNYGSLLQAYATQRAVESLGHEFEIMDYVPACEDVSQQVRTLLSTKPSWNGNPLKKSVYRLLMEPETRVAGKRFARERSQLLKMSPHYASLEELKANPPKADVYMTGSDQVWGPISSGAYDLSYALEFAPEGARRISYAASFGKKNIPDSVRPRFLEDLRAYEAVFVREDAAREQLASWGIEAGQVVDPTLLLDGEAWRRMAAPAPKGEYILVYQIHSDPTVGQYAVKVAKKLGLPLIRISASLHQASREGKFKWLPTLAEFLSYVDNAACLVTDSFHGTAFAINLNTPLVEVLPKNGTSSRNVSILRLTDLTDRVLQNLDDVELASKQIDFGRVNDVMGAEREKSLAQLKSMIEE</sequence>
<reference evidence="2 3" key="1">
    <citation type="submission" date="2015-09" db="EMBL/GenBank/DDBJ databases">
        <authorList>
            <consortium name="Pathogen Informatics"/>
        </authorList>
    </citation>
    <scope>NUCLEOTIDE SEQUENCE [LARGE SCALE GENOMIC DNA]</scope>
    <source>
        <strain evidence="2 3">2789STDY5608823</strain>
    </source>
</reference>
<dbReference type="AlphaFoldDB" id="A0A174FK31"/>
<protein>
    <submittedName>
        <fullName evidence="2">Polysaccharide pyruvyl transferase</fullName>
    </submittedName>
</protein>
<gene>
    <name evidence="2" type="ORF">ERS852381_01695</name>
</gene>
<organism evidence="2 3">
    <name type="scientific">Collinsella aerofaciens</name>
    <dbReference type="NCBI Taxonomy" id="74426"/>
    <lineage>
        <taxon>Bacteria</taxon>
        <taxon>Bacillati</taxon>
        <taxon>Actinomycetota</taxon>
        <taxon>Coriobacteriia</taxon>
        <taxon>Coriobacteriales</taxon>
        <taxon>Coriobacteriaceae</taxon>
        <taxon>Collinsella</taxon>
    </lineage>
</organism>
<proteinExistence type="predicted"/>
<feature type="domain" description="Polysaccharide pyruvyl transferase" evidence="1">
    <location>
        <begin position="13"/>
        <end position="302"/>
    </location>
</feature>
<keyword evidence="2" id="KW-0808">Transferase</keyword>
<evidence type="ECO:0000259" key="1">
    <source>
        <dbReference type="Pfam" id="PF04230"/>
    </source>
</evidence>
<dbReference type="RefSeq" id="WP_035138275.1">
    <property type="nucleotide sequence ID" value="NZ_CYYP01000017.1"/>
</dbReference>
<dbReference type="InterPro" id="IPR007345">
    <property type="entry name" value="Polysacch_pyruvyl_Trfase"/>
</dbReference>
<dbReference type="EMBL" id="CYYP01000017">
    <property type="protein sequence ID" value="CUO49308.1"/>
    <property type="molecule type" value="Genomic_DNA"/>
</dbReference>
<evidence type="ECO:0000313" key="2">
    <source>
        <dbReference type="EMBL" id="CUO49308.1"/>
    </source>
</evidence>
<evidence type="ECO:0000313" key="3">
    <source>
        <dbReference type="Proteomes" id="UP000095468"/>
    </source>
</evidence>
<dbReference type="Pfam" id="PF04230">
    <property type="entry name" value="PS_pyruv_trans"/>
    <property type="match status" value="1"/>
</dbReference>
<dbReference type="Proteomes" id="UP000095468">
    <property type="component" value="Unassembled WGS sequence"/>
</dbReference>
<accession>A0A174FK31</accession>